<dbReference type="RefSeq" id="WP_141177971.1">
    <property type="nucleotide sequence ID" value="NZ_JBHUFX010000022.1"/>
</dbReference>
<dbReference type="EMBL" id="VHQI01000020">
    <property type="protein sequence ID" value="TPW38358.1"/>
    <property type="molecule type" value="Genomic_DNA"/>
</dbReference>
<evidence type="ECO:0000259" key="1">
    <source>
        <dbReference type="Pfam" id="PF06924"/>
    </source>
</evidence>
<feature type="domain" description="YubB ferredoxin-like" evidence="2">
    <location>
        <begin position="209"/>
        <end position="276"/>
    </location>
</feature>
<reference evidence="3 4" key="1">
    <citation type="submission" date="2019-06" db="EMBL/GenBank/DDBJ databases">
        <authorList>
            <person name="Yang Y."/>
        </authorList>
    </citation>
    <scope>NUCLEOTIDE SEQUENCE [LARGE SCALE GENOMIC DNA]</scope>
    <source>
        <strain evidence="3 4">BIT-26</strain>
    </source>
</reference>
<sequence length="311" mass="34682">MSEWCQNRFEITGKSVCIDVLLQWITGTDTPRYRHAILQSIQLFLAGCAGILKPVRTASFPPCQGLVRQGTGQSVPENLAYEQWLELLQKDVVLETETIRRVDQLYHQSGVGALKWENIPQAQRDIMASLMKRQYADWFGLSSLKDEPDAAVCWERLREYPERSQPCDMLMIIPTRLATELNATGGLLSGVSTTSSFYSRIYGMEWPAGHNVNWHRPATNGLTLCLDSPWYPPSGEVVAGISSLFECEVRHTYSEPVSGLSGYDCYDLGAHVDGYQGVPAETQPISPTLYLVSSEQPSPELGVTGYKEIRG</sequence>
<protein>
    <submittedName>
        <fullName evidence="3">DUF1281 domain-containing protein</fullName>
    </submittedName>
</protein>
<gene>
    <name evidence="3" type="ORF">FKM52_20445</name>
</gene>
<dbReference type="InterPro" id="IPR009694">
    <property type="entry name" value="DUF1281"/>
</dbReference>
<dbReference type="Pfam" id="PF06924">
    <property type="entry name" value="DUF1281"/>
    <property type="match status" value="1"/>
</dbReference>
<dbReference type="InterPro" id="IPR023136">
    <property type="entry name" value="Api92-like_dom_sf"/>
</dbReference>
<dbReference type="AlphaFoldDB" id="A0A506UYD1"/>
<comment type="caution">
    <text evidence="3">The sequence shown here is derived from an EMBL/GenBank/DDBJ whole genome shotgun (WGS) entry which is preliminary data.</text>
</comment>
<evidence type="ECO:0000259" key="2">
    <source>
        <dbReference type="Pfam" id="PF18406"/>
    </source>
</evidence>
<dbReference type="OrthoDB" id="6452062at2"/>
<feature type="domain" description="DUF1281" evidence="1">
    <location>
        <begin position="30"/>
        <end position="206"/>
    </location>
</feature>
<evidence type="ECO:0000313" key="3">
    <source>
        <dbReference type="EMBL" id="TPW38358.1"/>
    </source>
</evidence>
<dbReference type="Gene3D" id="3.30.70.1270">
    <property type="entry name" value="Api92-like domains"/>
    <property type="match status" value="1"/>
</dbReference>
<dbReference type="Proteomes" id="UP000319523">
    <property type="component" value="Unassembled WGS sequence"/>
</dbReference>
<dbReference type="InterPro" id="IPR041329">
    <property type="entry name" value="YubB_C"/>
</dbReference>
<keyword evidence="4" id="KW-1185">Reference proteome</keyword>
<dbReference type="Gene3D" id="1.10.3530.10">
    <property type="entry name" value="Api92-like"/>
    <property type="match status" value="1"/>
</dbReference>
<dbReference type="SUPFAM" id="SSF160940">
    <property type="entry name" value="Api92-like"/>
    <property type="match status" value="1"/>
</dbReference>
<name>A0A506UYD1_9GAMM</name>
<evidence type="ECO:0000313" key="4">
    <source>
        <dbReference type="Proteomes" id="UP000319523"/>
    </source>
</evidence>
<accession>A0A506UYD1</accession>
<proteinExistence type="predicted"/>
<dbReference type="Pfam" id="PF18406">
    <property type="entry name" value="DUF1281_C"/>
    <property type="match status" value="1"/>
</dbReference>
<organism evidence="3 4">
    <name type="scientific">Mixta tenebrionis</name>
    <dbReference type="NCBI Taxonomy" id="2562439"/>
    <lineage>
        <taxon>Bacteria</taxon>
        <taxon>Pseudomonadati</taxon>
        <taxon>Pseudomonadota</taxon>
        <taxon>Gammaproteobacteria</taxon>
        <taxon>Enterobacterales</taxon>
        <taxon>Erwiniaceae</taxon>
        <taxon>Mixta</taxon>
    </lineage>
</organism>